<dbReference type="PANTHER" id="PTHR41335">
    <property type="entry name" value="MEMBRANE PROTEIN-RELATED"/>
    <property type="match status" value="1"/>
</dbReference>
<comment type="caution">
    <text evidence="8">The sequence shown here is derived from an EMBL/GenBank/DDBJ whole genome shotgun (WGS) entry which is preliminary data.</text>
</comment>
<keyword evidence="4 6" id="KW-0472">Membrane</keyword>
<dbReference type="RefSeq" id="WP_036831690.1">
    <property type="nucleotide sequence ID" value="NZ_AVPG01000001.1"/>
</dbReference>
<gene>
    <name evidence="8" type="ORF">N784_01230</name>
</gene>
<feature type="region of interest" description="Disordered" evidence="5">
    <location>
        <begin position="78"/>
        <end position="108"/>
    </location>
</feature>
<dbReference type="EMBL" id="AVPG01000001">
    <property type="protein sequence ID" value="KGX88987.1"/>
    <property type="molecule type" value="Genomic_DNA"/>
</dbReference>
<feature type="domain" description="Lipopolysaccharide assembly protein A" evidence="7">
    <location>
        <begin position="24"/>
        <end position="83"/>
    </location>
</feature>
<protein>
    <recommendedName>
        <fullName evidence="7">Lipopolysaccharide assembly protein A domain-containing protein</fullName>
    </recommendedName>
</protein>
<keyword evidence="1" id="KW-1003">Cell membrane</keyword>
<evidence type="ECO:0000259" key="7">
    <source>
        <dbReference type="Pfam" id="PF06305"/>
    </source>
</evidence>
<evidence type="ECO:0000256" key="4">
    <source>
        <dbReference type="ARBA" id="ARBA00023136"/>
    </source>
</evidence>
<reference evidence="8 9" key="1">
    <citation type="submission" date="2013-08" db="EMBL/GenBank/DDBJ databases">
        <authorList>
            <person name="Huang J."/>
            <person name="Wang G."/>
        </authorList>
    </citation>
    <scope>NUCLEOTIDE SEQUENCE [LARGE SCALE GENOMIC DNA]</scope>
    <source>
        <strain evidence="8 9">JSM 072002</strain>
    </source>
</reference>
<evidence type="ECO:0000256" key="2">
    <source>
        <dbReference type="ARBA" id="ARBA00022692"/>
    </source>
</evidence>
<evidence type="ECO:0000256" key="1">
    <source>
        <dbReference type="ARBA" id="ARBA00022475"/>
    </source>
</evidence>
<keyword evidence="9" id="KW-1185">Reference proteome</keyword>
<feature type="transmembrane region" description="Helical" evidence="6">
    <location>
        <begin position="7"/>
        <end position="27"/>
    </location>
</feature>
<dbReference type="Pfam" id="PF06305">
    <property type="entry name" value="LapA_dom"/>
    <property type="match status" value="1"/>
</dbReference>
<dbReference type="PANTHER" id="PTHR41335:SF1">
    <property type="entry name" value="MEMBRANE PROTEIN"/>
    <property type="match status" value="1"/>
</dbReference>
<organism evidence="8 9">
    <name type="scientific">Pontibacillus litoralis JSM 072002</name>
    <dbReference type="NCBI Taxonomy" id="1385512"/>
    <lineage>
        <taxon>Bacteria</taxon>
        <taxon>Bacillati</taxon>
        <taxon>Bacillota</taxon>
        <taxon>Bacilli</taxon>
        <taxon>Bacillales</taxon>
        <taxon>Bacillaceae</taxon>
        <taxon>Pontibacillus</taxon>
    </lineage>
</organism>
<evidence type="ECO:0000256" key="3">
    <source>
        <dbReference type="ARBA" id="ARBA00022989"/>
    </source>
</evidence>
<dbReference type="STRING" id="1385512.N784_01230"/>
<keyword evidence="3 6" id="KW-1133">Transmembrane helix</keyword>
<sequence length="108" mass="11943">MKGQTNFILALVFALIVAVFAVINVNPVEVDYLFGTGEAPLILIIIGSVLMGGLITGSFGMVKVYRLQREKKSLEKQLQQYEASESNTAERTTDEQIEEAQHPEQLNS</sequence>
<dbReference type="InterPro" id="IPR010445">
    <property type="entry name" value="LapA_dom"/>
</dbReference>
<keyword evidence="2 6" id="KW-0812">Transmembrane</keyword>
<dbReference type="GO" id="GO:0005886">
    <property type="term" value="C:plasma membrane"/>
    <property type="evidence" value="ECO:0007669"/>
    <property type="project" value="InterPro"/>
</dbReference>
<dbReference type="Proteomes" id="UP000030401">
    <property type="component" value="Unassembled WGS sequence"/>
</dbReference>
<evidence type="ECO:0000313" key="9">
    <source>
        <dbReference type="Proteomes" id="UP000030401"/>
    </source>
</evidence>
<proteinExistence type="predicted"/>
<dbReference type="OrthoDB" id="2990728at2"/>
<name>A0A0A5HZI4_9BACI</name>
<evidence type="ECO:0000256" key="5">
    <source>
        <dbReference type="SAM" id="MobiDB-lite"/>
    </source>
</evidence>
<accession>A0A0A5HZI4</accession>
<feature type="compositionally biased region" description="Polar residues" evidence="5">
    <location>
        <begin position="78"/>
        <end position="90"/>
    </location>
</feature>
<dbReference type="AlphaFoldDB" id="A0A0A5HZI4"/>
<feature type="transmembrane region" description="Helical" evidence="6">
    <location>
        <begin position="39"/>
        <end position="62"/>
    </location>
</feature>
<evidence type="ECO:0000256" key="6">
    <source>
        <dbReference type="SAM" id="Phobius"/>
    </source>
</evidence>
<evidence type="ECO:0000313" key="8">
    <source>
        <dbReference type="EMBL" id="KGX88987.1"/>
    </source>
</evidence>
<dbReference type="eggNOG" id="COG5416">
    <property type="taxonomic scope" value="Bacteria"/>
</dbReference>
<feature type="compositionally biased region" description="Basic and acidic residues" evidence="5">
    <location>
        <begin position="91"/>
        <end position="102"/>
    </location>
</feature>